<evidence type="ECO:0000256" key="2">
    <source>
        <dbReference type="ARBA" id="ARBA00022475"/>
    </source>
</evidence>
<dbReference type="CDD" id="cd03259">
    <property type="entry name" value="ABC_Carb_Solutes_like"/>
    <property type="match status" value="1"/>
</dbReference>
<organism evidence="7 8">
    <name type="scientific">Aerophobetes bacterium</name>
    <dbReference type="NCBI Taxonomy" id="2030807"/>
    <lineage>
        <taxon>Bacteria</taxon>
        <taxon>Candidatus Aerophobota</taxon>
    </lineage>
</organism>
<dbReference type="GO" id="GO:0016887">
    <property type="term" value="F:ATP hydrolysis activity"/>
    <property type="evidence" value="ECO:0007669"/>
    <property type="project" value="InterPro"/>
</dbReference>
<dbReference type="GO" id="GO:0005524">
    <property type="term" value="F:ATP binding"/>
    <property type="evidence" value="ECO:0007669"/>
    <property type="project" value="UniProtKB-KW"/>
</dbReference>
<reference evidence="7 8" key="1">
    <citation type="submission" date="2019-03" db="EMBL/GenBank/DDBJ databases">
        <title>Metabolic potential of uncultured bacteria and archaea associated with petroleum seepage in deep-sea sediments.</title>
        <authorList>
            <person name="Dong X."/>
            <person name="Hubert C."/>
        </authorList>
    </citation>
    <scope>NUCLEOTIDE SEQUENCE [LARGE SCALE GENOMIC DNA]</scope>
    <source>
        <strain evidence="7">E44_bin7</strain>
    </source>
</reference>
<dbReference type="Gene3D" id="3.40.50.300">
    <property type="entry name" value="P-loop containing nucleotide triphosphate hydrolases"/>
    <property type="match status" value="1"/>
</dbReference>
<dbReference type="PROSITE" id="PS50893">
    <property type="entry name" value="ABC_TRANSPORTER_2"/>
    <property type="match status" value="1"/>
</dbReference>
<dbReference type="FunFam" id="3.40.50.300:FF:000425">
    <property type="entry name" value="Probable ABC transporter, ATP-binding subunit"/>
    <property type="match status" value="1"/>
</dbReference>
<dbReference type="PROSITE" id="PS00211">
    <property type="entry name" value="ABC_TRANSPORTER_1"/>
    <property type="match status" value="1"/>
</dbReference>
<dbReference type="InterPro" id="IPR003593">
    <property type="entry name" value="AAA+_ATPase"/>
</dbReference>
<sequence>MNYRKAPFSIKNLNLSIPDGKITVILGPSGCGKTTLLRIIAGLIQPDSGEVKYDGVDMENTPPKERGIGMVFQNYALYPHFTSKSNILSYFFFKKKTPELDKMAKEKYRKTSQLMGVDIAYLLDRKPTHLSGGEKQRVALGRCITRDPALFLLDEPFSNLDQKLRGKYRVNLKTLLGHFKITTVYVTHDQQEALLLADIIAVMNVGRIEQVGTYEEIYNNPKSIFAADFLNLDMDTPAINLIDGEYISEEIKEMIVGVRPEDIEVYQEEKDNYIQGRIVDIRPIPIKNATILKIKIDKNEIYVRTALKENLLAGSEVWLHFKKYHIFETKSGQRVRSYSEN</sequence>
<dbReference type="Gene3D" id="2.40.50.100">
    <property type="match status" value="1"/>
</dbReference>
<dbReference type="GO" id="GO:0055052">
    <property type="term" value="C:ATP-binding cassette (ABC) transporter complex, substrate-binding subunit-containing"/>
    <property type="evidence" value="ECO:0007669"/>
    <property type="project" value="TreeGrafter"/>
</dbReference>
<keyword evidence="2" id="KW-1003">Cell membrane</keyword>
<evidence type="ECO:0000259" key="6">
    <source>
        <dbReference type="PROSITE" id="PS50893"/>
    </source>
</evidence>
<dbReference type="EMBL" id="SOKJ01000124">
    <property type="protein sequence ID" value="TET11870.1"/>
    <property type="molecule type" value="Genomic_DNA"/>
</dbReference>
<dbReference type="SUPFAM" id="SSF52540">
    <property type="entry name" value="P-loop containing nucleoside triphosphate hydrolases"/>
    <property type="match status" value="1"/>
</dbReference>
<name>A0A523S1H2_UNCAE</name>
<dbReference type="InterPro" id="IPR017871">
    <property type="entry name" value="ABC_transporter-like_CS"/>
</dbReference>
<dbReference type="AlphaFoldDB" id="A0A523S1H2"/>
<dbReference type="SMART" id="SM00382">
    <property type="entry name" value="AAA"/>
    <property type="match status" value="1"/>
</dbReference>
<dbReference type="Proteomes" id="UP000316360">
    <property type="component" value="Unassembled WGS sequence"/>
</dbReference>
<dbReference type="InterPro" id="IPR047641">
    <property type="entry name" value="ABC_transpr_MalK/UgpC-like"/>
</dbReference>
<dbReference type="InterPro" id="IPR012340">
    <property type="entry name" value="NA-bd_OB-fold"/>
</dbReference>
<keyword evidence="1" id="KW-0813">Transport</keyword>
<dbReference type="Pfam" id="PF00005">
    <property type="entry name" value="ABC_tran"/>
    <property type="match status" value="1"/>
</dbReference>
<dbReference type="Gene3D" id="2.40.50.140">
    <property type="entry name" value="Nucleic acid-binding proteins"/>
    <property type="match status" value="1"/>
</dbReference>
<dbReference type="SUPFAM" id="SSF50331">
    <property type="entry name" value="MOP-like"/>
    <property type="match status" value="1"/>
</dbReference>
<keyword evidence="5" id="KW-0472">Membrane</keyword>
<dbReference type="InterPro" id="IPR003439">
    <property type="entry name" value="ABC_transporter-like_ATP-bd"/>
</dbReference>
<feature type="domain" description="ABC transporter" evidence="6">
    <location>
        <begin position="1"/>
        <end position="230"/>
    </location>
</feature>
<dbReference type="GO" id="GO:0015697">
    <property type="term" value="P:quaternary ammonium group transport"/>
    <property type="evidence" value="ECO:0007669"/>
    <property type="project" value="UniProtKB-ARBA"/>
</dbReference>
<evidence type="ECO:0000256" key="1">
    <source>
        <dbReference type="ARBA" id="ARBA00022448"/>
    </source>
</evidence>
<dbReference type="PANTHER" id="PTHR43875">
    <property type="entry name" value="MALTODEXTRIN IMPORT ATP-BINDING PROTEIN MSMX"/>
    <property type="match status" value="1"/>
</dbReference>
<dbReference type="InterPro" id="IPR015853">
    <property type="entry name" value="ABC_transpr_FbpC"/>
</dbReference>
<keyword evidence="4 7" id="KW-0067">ATP-binding</keyword>
<accession>A0A523S1H2</accession>
<evidence type="ECO:0000313" key="8">
    <source>
        <dbReference type="Proteomes" id="UP000316360"/>
    </source>
</evidence>
<keyword evidence="3" id="KW-0547">Nucleotide-binding</keyword>
<dbReference type="GO" id="GO:0015408">
    <property type="term" value="F:ABC-type ferric iron transporter activity"/>
    <property type="evidence" value="ECO:0007669"/>
    <property type="project" value="InterPro"/>
</dbReference>
<evidence type="ECO:0000256" key="5">
    <source>
        <dbReference type="ARBA" id="ARBA00023136"/>
    </source>
</evidence>
<proteinExistence type="predicted"/>
<comment type="caution">
    <text evidence="7">The sequence shown here is derived from an EMBL/GenBank/DDBJ whole genome shotgun (WGS) entry which is preliminary data.</text>
</comment>
<protein>
    <submittedName>
        <fullName evidence="7">ABC transporter ATP-binding protein</fullName>
    </submittedName>
</protein>
<evidence type="ECO:0000256" key="4">
    <source>
        <dbReference type="ARBA" id="ARBA00022840"/>
    </source>
</evidence>
<dbReference type="InterPro" id="IPR008995">
    <property type="entry name" value="Mo/tungstate-bd_C_term_dom"/>
</dbReference>
<dbReference type="PANTHER" id="PTHR43875:SF1">
    <property type="entry name" value="OSMOPROTECTIVE COMPOUNDS UPTAKE ATP-BINDING PROTEIN GGTA"/>
    <property type="match status" value="1"/>
</dbReference>
<dbReference type="InterPro" id="IPR027417">
    <property type="entry name" value="P-loop_NTPase"/>
</dbReference>
<evidence type="ECO:0000256" key="3">
    <source>
        <dbReference type="ARBA" id="ARBA00022741"/>
    </source>
</evidence>
<gene>
    <name evidence="7" type="ORF">E3J84_02375</name>
</gene>
<evidence type="ECO:0000313" key="7">
    <source>
        <dbReference type="EMBL" id="TET11870.1"/>
    </source>
</evidence>